<evidence type="ECO:0000313" key="3">
    <source>
        <dbReference type="Proteomes" id="UP001497453"/>
    </source>
</evidence>
<sequence>MDIRAWATETARHAITPANEMEDLDMSPTAVHIFDKRQTTINPESTFSQFPEFPFDVLFEIATWLEPLDLLHLTRISKSFYEVFASKSYMKLWERVNKNVCMLPRCPPHLNNMQFISLLFEDHCQGCGADKNCKTSYALSVRYCDSCWRERIRPGRELIIEFKLGKLDNSIFPLVPRQIPFERVVVFQVGQQLKLLTIDSDEYKDYVKSRKKIARDAYKFHMNIQPFARWYQSTREFERKRLIENRERAINIQLRTLGYRKTDFPVHEPSWQRLVLKPQALTDTVWSEIRQELTDVIEQNLNRKREAERQFRLVQVAQGLKTSYEKYWATKMPKEQLPFMPPPGTDLRSIPSIKDALSPEEKLPILKNRFNELLSMIVEHTRNLRECVEDELVADLRAIHDFKTKNDDKVLNSSISLFQCGLNCRPEWSPEFHTYYDFFKHPCALGKTTHWTKRQPVVSHAAVETAKALLDALGIPVDTPWDKLPSKLLCKCDEPSVPRPATFAQMVSHLVAENDRYNEMVNAMPDDLDYLPRLRNEHNLKPEEGEDICVSVVQVTRKSAKMPGKTSKTTAKRTTGLMILAKGTRSRPRA</sequence>
<dbReference type="Pfam" id="PF00646">
    <property type="entry name" value="F-box"/>
    <property type="match status" value="1"/>
</dbReference>
<dbReference type="InterPro" id="IPR036047">
    <property type="entry name" value="F-box-like_dom_sf"/>
</dbReference>
<name>A0ABP1DZT5_9APHY</name>
<dbReference type="CDD" id="cd09917">
    <property type="entry name" value="F-box_SF"/>
    <property type="match status" value="1"/>
</dbReference>
<protein>
    <recommendedName>
        <fullName evidence="1">F-box domain-containing protein</fullName>
    </recommendedName>
</protein>
<dbReference type="SMART" id="SM00256">
    <property type="entry name" value="FBOX"/>
    <property type="match status" value="1"/>
</dbReference>
<dbReference type="EMBL" id="OZ037950">
    <property type="protein sequence ID" value="CAL1712104.1"/>
    <property type="molecule type" value="Genomic_DNA"/>
</dbReference>
<dbReference type="SUPFAM" id="SSF81383">
    <property type="entry name" value="F-box domain"/>
    <property type="match status" value="1"/>
</dbReference>
<reference evidence="3" key="1">
    <citation type="submission" date="2024-04" db="EMBL/GenBank/DDBJ databases">
        <authorList>
            <person name="Shaw F."/>
            <person name="Minotto A."/>
        </authorList>
    </citation>
    <scope>NUCLEOTIDE SEQUENCE [LARGE SCALE GENOMIC DNA]</scope>
</reference>
<proteinExistence type="predicted"/>
<dbReference type="Proteomes" id="UP001497453">
    <property type="component" value="Chromosome 7"/>
</dbReference>
<keyword evidence="3" id="KW-1185">Reference proteome</keyword>
<evidence type="ECO:0000259" key="1">
    <source>
        <dbReference type="PROSITE" id="PS50181"/>
    </source>
</evidence>
<dbReference type="PROSITE" id="PS50181">
    <property type="entry name" value="FBOX"/>
    <property type="match status" value="1"/>
</dbReference>
<accession>A0ABP1DZT5</accession>
<gene>
    <name evidence="2" type="ORF">GFSPODELE1_LOCUS8666</name>
</gene>
<dbReference type="InterPro" id="IPR001810">
    <property type="entry name" value="F-box_dom"/>
</dbReference>
<organism evidence="2 3">
    <name type="scientific">Somion occarium</name>
    <dbReference type="NCBI Taxonomy" id="3059160"/>
    <lineage>
        <taxon>Eukaryota</taxon>
        <taxon>Fungi</taxon>
        <taxon>Dikarya</taxon>
        <taxon>Basidiomycota</taxon>
        <taxon>Agaricomycotina</taxon>
        <taxon>Agaricomycetes</taxon>
        <taxon>Polyporales</taxon>
        <taxon>Cerrenaceae</taxon>
        <taxon>Somion</taxon>
    </lineage>
</organism>
<evidence type="ECO:0000313" key="2">
    <source>
        <dbReference type="EMBL" id="CAL1712104.1"/>
    </source>
</evidence>
<feature type="domain" description="F-box" evidence="1">
    <location>
        <begin position="47"/>
        <end position="96"/>
    </location>
</feature>